<dbReference type="AlphaFoldDB" id="A0A2N0Z3V5"/>
<evidence type="ECO:0000256" key="1">
    <source>
        <dbReference type="ARBA" id="ARBA00006739"/>
    </source>
</evidence>
<feature type="domain" description="TarS/TarP linker" evidence="3">
    <location>
        <begin position="248"/>
        <end position="346"/>
    </location>
</feature>
<proteinExistence type="inferred from homology"/>
<evidence type="ECO:0000259" key="3">
    <source>
        <dbReference type="Pfam" id="PF22181"/>
    </source>
</evidence>
<dbReference type="Pfam" id="PF00535">
    <property type="entry name" value="Glycos_transf_2"/>
    <property type="match status" value="1"/>
</dbReference>
<accession>A0A2N0Z3V5</accession>
<dbReference type="PANTHER" id="PTHR22916:SF3">
    <property type="entry name" value="UDP-GLCNAC:BETAGAL BETA-1,3-N-ACETYLGLUCOSAMINYLTRANSFERASE-LIKE PROTEIN 1"/>
    <property type="match status" value="1"/>
</dbReference>
<evidence type="ECO:0000259" key="2">
    <source>
        <dbReference type="Pfam" id="PF00535"/>
    </source>
</evidence>
<dbReference type="CDD" id="cd00761">
    <property type="entry name" value="Glyco_tranf_GTA_type"/>
    <property type="match status" value="1"/>
</dbReference>
<sequence>MEKRRVGFLQRLRNRLFHLNSLKGKVNIMKISVIVPTYNTDPEALKRLIGSIDAQTMSKEEYELIFIDDGSTTNIFEELTNLANKRSNMIVKQIPNSGWGSRPRNIATKMANGHYVLYLDHDDYVYPEAFERVYNYGISHGADVVNAKEVRTNGWSWGWDQFKENNPAAEKLGIQSLLPMTPHKFYRREFLLENEIEFNEGARVLWEDVYFNTKVFTSGAKVAILADYPTYYWIATGANNSSSFGRDPHEKWAQIRKLIQFFVDTISNKEDLDFMLKHWYQSRVLGILGAWLLDKSEERIKIEFDYAKKVAENLIPAYIDENLTGINKVRSYLLRNGKINELKKLAKYDHNVTARSYATDIEWNDGKLKIAANAEMTFNEKSPYIMEERDSKIYRYIPEELKSIIPEQLLNLTEDMQNNRFEASIKGRNSRVTWETPADSSEIRIKTLDNYNITLEGNIEFLIDMENAAMGAPMNKQPWDIAARFSAVGLTFHRGIVGPEGYMQSALVEGKTAVVYRNKSALLSLDLGSKVHSVVSASKPKQSDLLITNENDKLKVVIKLPNTYVYGKTKIKGSIEFKPLDDMKVLNDNAEKQKAVNSDAYLIGDENGARVTTEVELPIGRYSISTKFEGRKAIPELYIIDRIPEVIEKKI</sequence>
<dbReference type="Proteomes" id="UP000233375">
    <property type="component" value="Unassembled WGS sequence"/>
</dbReference>
<comment type="similarity">
    <text evidence="1">Belongs to the glycosyltransferase 2 family.</text>
</comment>
<dbReference type="InterPro" id="IPR054028">
    <property type="entry name" value="TarS/TarP_linker"/>
</dbReference>
<evidence type="ECO:0000313" key="5">
    <source>
        <dbReference type="Proteomes" id="UP000233375"/>
    </source>
</evidence>
<evidence type="ECO:0000313" key="4">
    <source>
        <dbReference type="EMBL" id="PKG24193.1"/>
    </source>
</evidence>
<dbReference type="Pfam" id="PF22181">
    <property type="entry name" value="TarS_linker"/>
    <property type="match status" value="1"/>
</dbReference>
<protein>
    <submittedName>
        <fullName evidence="4">Teichoic acid biosynthesis protein</fullName>
    </submittedName>
</protein>
<comment type="caution">
    <text evidence="4">The sequence shown here is derived from an EMBL/GenBank/DDBJ whole genome shotgun (WGS) entry which is preliminary data.</text>
</comment>
<feature type="domain" description="Glycosyltransferase 2-like" evidence="2">
    <location>
        <begin position="32"/>
        <end position="161"/>
    </location>
</feature>
<organism evidence="4 5">
    <name type="scientific">Niallia nealsonii</name>
    <dbReference type="NCBI Taxonomy" id="115979"/>
    <lineage>
        <taxon>Bacteria</taxon>
        <taxon>Bacillati</taxon>
        <taxon>Bacillota</taxon>
        <taxon>Bacilli</taxon>
        <taxon>Bacillales</taxon>
        <taxon>Bacillaceae</taxon>
        <taxon>Niallia</taxon>
    </lineage>
</organism>
<dbReference type="InterPro" id="IPR001173">
    <property type="entry name" value="Glyco_trans_2-like"/>
</dbReference>
<dbReference type="SUPFAM" id="SSF53448">
    <property type="entry name" value="Nucleotide-diphospho-sugar transferases"/>
    <property type="match status" value="1"/>
</dbReference>
<dbReference type="EMBL" id="PISE01000015">
    <property type="protein sequence ID" value="PKG24193.1"/>
    <property type="molecule type" value="Genomic_DNA"/>
</dbReference>
<reference evidence="4 5" key="1">
    <citation type="journal article" date="2003" name="Int. J. Syst. Evol. Microbiol.">
        <title>Bacillus nealsonii sp. nov., isolated from a spacecraft-assembly facility, whose spores are gamma-radiation resistant.</title>
        <authorList>
            <person name="Venkateswaran K."/>
            <person name="Kempf M."/>
            <person name="Chen F."/>
            <person name="Satomi M."/>
            <person name="Nicholson W."/>
            <person name="Kern R."/>
        </authorList>
    </citation>
    <scope>NUCLEOTIDE SEQUENCE [LARGE SCALE GENOMIC DNA]</scope>
    <source>
        <strain evidence="4 5">FO-92</strain>
    </source>
</reference>
<gene>
    <name evidence="4" type="ORF">CWS01_07315</name>
</gene>
<dbReference type="PANTHER" id="PTHR22916">
    <property type="entry name" value="GLYCOSYLTRANSFERASE"/>
    <property type="match status" value="1"/>
</dbReference>
<dbReference type="InterPro" id="IPR029044">
    <property type="entry name" value="Nucleotide-diphossugar_trans"/>
</dbReference>
<name>A0A2N0Z3V5_9BACI</name>
<dbReference type="GO" id="GO:0016758">
    <property type="term" value="F:hexosyltransferase activity"/>
    <property type="evidence" value="ECO:0007669"/>
    <property type="project" value="UniProtKB-ARBA"/>
</dbReference>
<dbReference type="Gene3D" id="3.90.550.10">
    <property type="entry name" value="Spore Coat Polysaccharide Biosynthesis Protein SpsA, Chain A"/>
    <property type="match status" value="1"/>
</dbReference>
<keyword evidence="5" id="KW-1185">Reference proteome</keyword>